<feature type="DNA-binding region" description="H-T-H motif" evidence="2">
    <location>
        <begin position="39"/>
        <end position="58"/>
    </location>
</feature>
<sequence>MKEDNKVEGKKSFIAEARRDQIVEAAIKTLDEIGYLKASLSQIAKRADISTALISYHFSDKNDLMNHLLMNLVEGSTSYILERVGRENTAFEQLNTFIAANLAYQGTHPTRYTALIEIVFNARTPDNIPYYKLGDDEEDQIMYELQQILHYGQKQGEFGSFNVVVMASMIQGAIGEYMAHTAITKKVDLNTYSSELVKIVNQAVKANKFD</sequence>
<dbReference type="PROSITE" id="PS01081">
    <property type="entry name" value="HTH_TETR_1"/>
    <property type="match status" value="1"/>
</dbReference>
<dbReference type="InterPro" id="IPR001647">
    <property type="entry name" value="HTH_TetR"/>
</dbReference>
<name>A0ABV2KA82_SPOPS</name>
<accession>A0ABV2KA82</accession>
<keyword evidence="5" id="KW-1185">Reference proteome</keyword>
<evidence type="ECO:0000256" key="1">
    <source>
        <dbReference type="ARBA" id="ARBA00023125"/>
    </source>
</evidence>
<feature type="domain" description="HTH tetR-type" evidence="3">
    <location>
        <begin position="16"/>
        <end position="76"/>
    </location>
</feature>
<evidence type="ECO:0000313" key="5">
    <source>
        <dbReference type="Proteomes" id="UP001549104"/>
    </source>
</evidence>
<evidence type="ECO:0000259" key="3">
    <source>
        <dbReference type="PROSITE" id="PS50977"/>
    </source>
</evidence>
<reference evidence="4 5" key="1">
    <citation type="submission" date="2024-06" db="EMBL/GenBank/DDBJ databases">
        <title>Sorghum-associated microbial communities from plants grown in Nebraska, USA.</title>
        <authorList>
            <person name="Schachtman D."/>
        </authorList>
    </citation>
    <scope>NUCLEOTIDE SEQUENCE [LARGE SCALE GENOMIC DNA]</scope>
    <source>
        <strain evidence="4 5">1288</strain>
    </source>
</reference>
<dbReference type="InterPro" id="IPR050624">
    <property type="entry name" value="HTH-type_Tx_Regulator"/>
</dbReference>
<dbReference type="Pfam" id="PF00440">
    <property type="entry name" value="TetR_N"/>
    <property type="match status" value="1"/>
</dbReference>
<dbReference type="PANTHER" id="PTHR43479">
    <property type="entry name" value="ACREF/ENVCD OPERON REPRESSOR-RELATED"/>
    <property type="match status" value="1"/>
</dbReference>
<dbReference type="SUPFAM" id="SSF48498">
    <property type="entry name" value="Tetracyclin repressor-like, C-terminal domain"/>
    <property type="match status" value="1"/>
</dbReference>
<dbReference type="InterPro" id="IPR023772">
    <property type="entry name" value="DNA-bd_HTH_TetR-type_CS"/>
</dbReference>
<evidence type="ECO:0000313" key="4">
    <source>
        <dbReference type="EMBL" id="MET3657989.1"/>
    </source>
</evidence>
<gene>
    <name evidence="4" type="ORF">ABIC55_003086</name>
</gene>
<dbReference type="SUPFAM" id="SSF46689">
    <property type="entry name" value="Homeodomain-like"/>
    <property type="match status" value="1"/>
</dbReference>
<dbReference type="InterPro" id="IPR036271">
    <property type="entry name" value="Tet_transcr_reg_TetR-rel_C_sf"/>
</dbReference>
<dbReference type="PRINTS" id="PR00455">
    <property type="entry name" value="HTHTETR"/>
</dbReference>
<dbReference type="RefSeq" id="WP_354313693.1">
    <property type="nucleotide sequence ID" value="NZ_JBEPME010000004.1"/>
</dbReference>
<dbReference type="EMBL" id="JBEPME010000004">
    <property type="protein sequence ID" value="MET3657989.1"/>
    <property type="molecule type" value="Genomic_DNA"/>
</dbReference>
<dbReference type="InterPro" id="IPR009057">
    <property type="entry name" value="Homeodomain-like_sf"/>
</dbReference>
<proteinExistence type="predicted"/>
<protein>
    <submittedName>
        <fullName evidence="4">AcrR family transcriptional regulator</fullName>
    </submittedName>
</protein>
<dbReference type="Proteomes" id="UP001549104">
    <property type="component" value="Unassembled WGS sequence"/>
</dbReference>
<evidence type="ECO:0000256" key="2">
    <source>
        <dbReference type="PROSITE-ProRule" id="PRU00335"/>
    </source>
</evidence>
<organism evidence="4 5">
    <name type="scientific">Sporosarcina psychrophila</name>
    <name type="common">Bacillus psychrophilus</name>
    <dbReference type="NCBI Taxonomy" id="1476"/>
    <lineage>
        <taxon>Bacteria</taxon>
        <taxon>Bacillati</taxon>
        <taxon>Bacillota</taxon>
        <taxon>Bacilli</taxon>
        <taxon>Bacillales</taxon>
        <taxon>Caryophanaceae</taxon>
        <taxon>Sporosarcina</taxon>
    </lineage>
</organism>
<dbReference type="PANTHER" id="PTHR43479:SF11">
    <property type="entry name" value="ACREF_ENVCD OPERON REPRESSOR-RELATED"/>
    <property type="match status" value="1"/>
</dbReference>
<comment type="caution">
    <text evidence="4">The sequence shown here is derived from an EMBL/GenBank/DDBJ whole genome shotgun (WGS) entry which is preliminary data.</text>
</comment>
<dbReference type="PROSITE" id="PS50977">
    <property type="entry name" value="HTH_TETR_2"/>
    <property type="match status" value="1"/>
</dbReference>
<dbReference type="Gene3D" id="1.10.357.10">
    <property type="entry name" value="Tetracycline Repressor, domain 2"/>
    <property type="match status" value="1"/>
</dbReference>
<keyword evidence="1 2" id="KW-0238">DNA-binding</keyword>